<comment type="caution">
    <text evidence="13">The sequence shown here is derived from an EMBL/GenBank/DDBJ whole genome shotgun (WGS) entry which is preliminary data.</text>
</comment>
<dbReference type="PANTHER" id="PTHR21015:SF22">
    <property type="entry name" value="GLYCOSYLTRANSFERASE"/>
    <property type="match status" value="1"/>
</dbReference>
<keyword evidence="14" id="KW-1185">Reference proteome</keyword>
<comment type="function">
    <text evidence="10">Cell wall formation. Catalyzes the transfer of a GlcNAc subunit on undecaprenyl-pyrophosphoryl-MurNAc-pentapeptide (lipid intermediate I) to form undecaprenyl-pyrophosphoryl-MurNAc-(pentapeptide)GlcNAc (lipid intermediate II).</text>
</comment>
<dbReference type="Pfam" id="PF03033">
    <property type="entry name" value="Glyco_transf_28"/>
    <property type="match status" value="1"/>
</dbReference>
<evidence type="ECO:0000256" key="2">
    <source>
        <dbReference type="ARBA" id="ARBA00022618"/>
    </source>
</evidence>
<comment type="similarity">
    <text evidence="10">Belongs to the glycosyltransferase 28 family. MurG subfamily.</text>
</comment>
<keyword evidence="5 10" id="KW-0133">Cell shape</keyword>
<evidence type="ECO:0000256" key="5">
    <source>
        <dbReference type="ARBA" id="ARBA00022960"/>
    </source>
</evidence>
<reference evidence="14" key="1">
    <citation type="journal article" date="2019" name="Int. J. Syst. Evol. Microbiol.">
        <title>The Global Catalogue of Microorganisms (GCM) 10K type strain sequencing project: providing services to taxonomists for standard genome sequencing and annotation.</title>
        <authorList>
            <consortium name="The Broad Institute Genomics Platform"/>
            <consortium name="The Broad Institute Genome Sequencing Center for Infectious Disease"/>
            <person name="Wu L."/>
            <person name="Ma J."/>
        </authorList>
    </citation>
    <scope>NUCLEOTIDE SEQUENCE [LARGE SCALE GENOMIC DNA]</scope>
    <source>
        <strain evidence="14">NBRC 104970</strain>
    </source>
</reference>
<sequence>MNRTVMITTGGTGGHIFPGLAIARALQAQGVQVFWLGTRRGMEATLVPQHGVEFEALDFASVRGRGRLALLLAPFTIGRALCQATGVLLRRRPDVVLGLGGYVSFPGALMAGALRVPLVVHTADAVAGLANRWLGRLAKRVLAGFPAAFGAAYPKPVQWTGNPVRAEIAALPDPDTRYAGREGPLRLLVVGGSLGAQALNQVVPQALARLPEAQRPQVIHQAGARQIDALKTNYDAAGVAGDCRAFIDDMAGAYAEADLVICRAGAVTVAELAVAGAPSVLVPYPYHKDQQQLQNARFLVEAGGARLLEQKDLTPDTLAAMLAGLDRAELARMGRAARAVAKPDATAEVAAILVELAG</sequence>
<dbReference type="InterPro" id="IPR006009">
    <property type="entry name" value="GlcNAc_MurG"/>
</dbReference>
<organism evidence="13 14">
    <name type="scientific">Chitiniphilus shinanonensis</name>
    <dbReference type="NCBI Taxonomy" id="553088"/>
    <lineage>
        <taxon>Bacteria</taxon>
        <taxon>Pseudomonadati</taxon>
        <taxon>Pseudomonadota</taxon>
        <taxon>Betaproteobacteria</taxon>
        <taxon>Neisseriales</taxon>
        <taxon>Chitinibacteraceae</taxon>
        <taxon>Chitiniphilus</taxon>
    </lineage>
</organism>
<keyword evidence="3 10" id="KW-0328">Glycosyltransferase</keyword>
<dbReference type="SUPFAM" id="SSF53756">
    <property type="entry name" value="UDP-Glycosyltransferase/glycogen phosphorylase"/>
    <property type="match status" value="1"/>
</dbReference>
<proteinExistence type="inferred from homology"/>
<comment type="caution">
    <text evidence="10">Lacks conserved residue(s) required for the propagation of feature annotation.</text>
</comment>
<feature type="binding site" evidence="10">
    <location>
        <position position="193"/>
    </location>
    <ligand>
        <name>UDP-N-acetyl-alpha-D-glucosamine</name>
        <dbReference type="ChEBI" id="CHEBI:57705"/>
    </ligand>
</feature>
<keyword evidence="4 10" id="KW-0808">Transferase</keyword>
<keyword evidence="8 10" id="KW-0131">Cell cycle</keyword>
<dbReference type="PANTHER" id="PTHR21015">
    <property type="entry name" value="UDP-N-ACETYLGLUCOSAMINE--N-ACETYLMURAMYL-(PENTAPEPTIDE) PYROPHOSPHORYL-UNDECAPRENOL N-ACETYLGLUCOSAMINE TRANSFERASE 1"/>
    <property type="match status" value="1"/>
</dbReference>
<gene>
    <name evidence="10 13" type="primary">murG</name>
    <name evidence="13" type="ORF">GCM10007860_12200</name>
</gene>
<keyword evidence="9 10" id="KW-0961">Cell wall biogenesis/degradation</keyword>
<feature type="binding site" evidence="10">
    <location>
        <begin position="12"/>
        <end position="14"/>
    </location>
    <ligand>
        <name>UDP-N-acetyl-alpha-D-glucosamine</name>
        <dbReference type="ChEBI" id="CHEBI:57705"/>
    </ligand>
</feature>
<evidence type="ECO:0000256" key="10">
    <source>
        <dbReference type="HAMAP-Rule" id="MF_00033"/>
    </source>
</evidence>
<dbReference type="Gene3D" id="3.40.50.2000">
    <property type="entry name" value="Glycogen Phosphorylase B"/>
    <property type="match status" value="2"/>
</dbReference>
<feature type="domain" description="Glycosyl transferase family 28 C-terminal" evidence="12">
    <location>
        <begin position="187"/>
        <end position="345"/>
    </location>
</feature>
<comment type="pathway">
    <text evidence="10">Cell wall biogenesis; peptidoglycan biosynthesis.</text>
</comment>
<dbReference type="HAMAP" id="MF_00033">
    <property type="entry name" value="MurG"/>
    <property type="match status" value="1"/>
</dbReference>
<protein>
    <recommendedName>
        <fullName evidence="10">UDP-N-acetylglucosamine--N-acetylmuramyl-(pentapeptide) pyrophosphoryl-undecaprenol N-acetylglucosamine transferase</fullName>
        <ecNumber evidence="10">2.4.1.227</ecNumber>
    </recommendedName>
    <alternativeName>
        <fullName evidence="10">Undecaprenyl-PP-MurNAc-pentapeptide-UDPGlcNAc GlcNAc transferase</fullName>
    </alternativeName>
</protein>
<evidence type="ECO:0000256" key="7">
    <source>
        <dbReference type="ARBA" id="ARBA00023136"/>
    </source>
</evidence>
<evidence type="ECO:0000313" key="14">
    <source>
        <dbReference type="Proteomes" id="UP001156836"/>
    </source>
</evidence>
<evidence type="ECO:0000256" key="6">
    <source>
        <dbReference type="ARBA" id="ARBA00022984"/>
    </source>
</evidence>
<evidence type="ECO:0000313" key="13">
    <source>
        <dbReference type="EMBL" id="GLS04074.1"/>
    </source>
</evidence>
<dbReference type="Proteomes" id="UP001156836">
    <property type="component" value="Unassembled WGS sequence"/>
</dbReference>
<comment type="catalytic activity">
    <reaction evidence="10">
        <text>di-trans,octa-cis-undecaprenyl diphospho-N-acetyl-alpha-D-muramoyl-L-alanyl-D-glutamyl-meso-2,6-diaminopimeloyl-D-alanyl-D-alanine + UDP-N-acetyl-alpha-D-glucosamine = di-trans,octa-cis-undecaprenyl diphospho-[N-acetyl-alpha-D-glucosaminyl-(1-&gt;4)]-N-acetyl-alpha-D-muramoyl-L-alanyl-D-glutamyl-meso-2,6-diaminopimeloyl-D-alanyl-D-alanine + UDP + H(+)</text>
        <dbReference type="Rhea" id="RHEA:31227"/>
        <dbReference type="ChEBI" id="CHEBI:15378"/>
        <dbReference type="ChEBI" id="CHEBI:57705"/>
        <dbReference type="ChEBI" id="CHEBI:58223"/>
        <dbReference type="ChEBI" id="CHEBI:61387"/>
        <dbReference type="ChEBI" id="CHEBI:61388"/>
        <dbReference type="EC" id="2.4.1.227"/>
    </reaction>
</comment>
<comment type="subcellular location">
    <subcellularLocation>
        <location evidence="10">Cell membrane</location>
        <topology evidence="10">Peripheral membrane protein</topology>
        <orientation evidence="10">Cytoplasmic side</orientation>
    </subcellularLocation>
</comment>
<evidence type="ECO:0000256" key="3">
    <source>
        <dbReference type="ARBA" id="ARBA00022676"/>
    </source>
</evidence>
<evidence type="ECO:0000259" key="12">
    <source>
        <dbReference type="Pfam" id="PF04101"/>
    </source>
</evidence>
<feature type="binding site" evidence="10">
    <location>
        <position position="165"/>
    </location>
    <ligand>
        <name>UDP-N-acetyl-alpha-D-glucosamine</name>
        <dbReference type="ChEBI" id="CHEBI:57705"/>
    </ligand>
</feature>
<keyword evidence="7 10" id="KW-0472">Membrane</keyword>
<dbReference type="EC" id="2.4.1.227" evidence="10"/>
<dbReference type="CDD" id="cd03785">
    <property type="entry name" value="GT28_MurG"/>
    <property type="match status" value="1"/>
</dbReference>
<keyword evidence="1 10" id="KW-1003">Cell membrane</keyword>
<keyword evidence="6 10" id="KW-0573">Peptidoglycan synthesis</keyword>
<dbReference type="RefSeq" id="WP_018748365.1">
    <property type="nucleotide sequence ID" value="NZ_BSOZ01000012.1"/>
</dbReference>
<feature type="binding site" evidence="10">
    <location>
        <position position="247"/>
    </location>
    <ligand>
        <name>UDP-N-acetyl-alpha-D-glucosamine</name>
        <dbReference type="ChEBI" id="CHEBI:57705"/>
    </ligand>
</feature>
<evidence type="ECO:0000256" key="4">
    <source>
        <dbReference type="ARBA" id="ARBA00022679"/>
    </source>
</evidence>
<dbReference type="GO" id="GO:0016740">
    <property type="term" value="F:transferase activity"/>
    <property type="evidence" value="ECO:0007669"/>
    <property type="project" value="UniProtKB-KW"/>
</dbReference>
<feature type="binding site" evidence="10">
    <location>
        <position position="292"/>
    </location>
    <ligand>
        <name>UDP-N-acetyl-alpha-D-glucosamine</name>
        <dbReference type="ChEBI" id="CHEBI:57705"/>
    </ligand>
</feature>
<feature type="domain" description="Glycosyltransferase family 28 N-terminal" evidence="11">
    <location>
        <begin position="5"/>
        <end position="142"/>
    </location>
</feature>
<evidence type="ECO:0000256" key="9">
    <source>
        <dbReference type="ARBA" id="ARBA00023316"/>
    </source>
</evidence>
<dbReference type="InterPro" id="IPR007235">
    <property type="entry name" value="Glyco_trans_28_C"/>
</dbReference>
<keyword evidence="2 10" id="KW-0132">Cell division</keyword>
<dbReference type="EMBL" id="BSOZ01000012">
    <property type="protein sequence ID" value="GLS04074.1"/>
    <property type="molecule type" value="Genomic_DNA"/>
</dbReference>
<dbReference type="NCBIfam" id="TIGR01133">
    <property type="entry name" value="murG"/>
    <property type="match status" value="1"/>
</dbReference>
<dbReference type="InterPro" id="IPR004276">
    <property type="entry name" value="GlycoTrans_28_N"/>
</dbReference>
<name>A0ABQ6BWB5_9NEIS</name>
<dbReference type="Pfam" id="PF04101">
    <property type="entry name" value="Glyco_tran_28_C"/>
    <property type="match status" value="1"/>
</dbReference>
<evidence type="ECO:0000256" key="1">
    <source>
        <dbReference type="ARBA" id="ARBA00022475"/>
    </source>
</evidence>
<evidence type="ECO:0000256" key="8">
    <source>
        <dbReference type="ARBA" id="ARBA00023306"/>
    </source>
</evidence>
<accession>A0ABQ6BWB5</accession>
<evidence type="ECO:0000259" key="11">
    <source>
        <dbReference type="Pfam" id="PF03033"/>
    </source>
</evidence>